<dbReference type="RefSeq" id="WP_115773158.1">
    <property type="nucleotide sequence ID" value="NZ_PIOC01000016.1"/>
</dbReference>
<dbReference type="PROSITE" id="PS51257">
    <property type="entry name" value="PROKAR_LIPOPROTEIN"/>
    <property type="match status" value="1"/>
</dbReference>
<dbReference type="Proteomes" id="UP000257143">
    <property type="component" value="Unassembled WGS sequence"/>
</dbReference>
<gene>
    <name evidence="2" type="ORF">CWR48_10260</name>
</gene>
<feature type="chain" id="PRO_5038895396" description="Lipoprotein" evidence="1">
    <location>
        <begin position="22"/>
        <end position="260"/>
    </location>
</feature>
<evidence type="ECO:0008006" key="4">
    <source>
        <dbReference type="Google" id="ProtNLM"/>
    </source>
</evidence>
<comment type="caution">
    <text evidence="2">The sequence shown here is derived from an EMBL/GenBank/DDBJ whole genome shotgun (WGS) entry which is preliminary data.</text>
</comment>
<organism evidence="2 3">
    <name type="scientific">Oceanobacillus arenosus</name>
    <dbReference type="NCBI Taxonomy" id="1229153"/>
    <lineage>
        <taxon>Bacteria</taxon>
        <taxon>Bacillati</taxon>
        <taxon>Bacillota</taxon>
        <taxon>Bacilli</taxon>
        <taxon>Bacillales</taxon>
        <taxon>Bacillaceae</taxon>
        <taxon>Oceanobacillus</taxon>
    </lineage>
</organism>
<reference evidence="3" key="1">
    <citation type="submission" date="2017-11" db="EMBL/GenBank/DDBJ databases">
        <authorList>
            <person name="Zhu W."/>
        </authorList>
    </citation>
    <scope>NUCLEOTIDE SEQUENCE [LARGE SCALE GENOMIC DNA]</scope>
    <source>
        <strain evidence="3">CAU 1183</strain>
    </source>
</reference>
<evidence type="ECO:0000313" key="2">
    <source>
        <dbReference type="EMBL" id="RDW18698.1"/>
    </source>
</evidence>
<sequence>MKMKVFSILTFFIIFMFFLTACSNNSEGTNVTDEQITTVEEAIVRTSELDNGRYIVLYGQGDKSDEKALFEEGTFVAQNNQLDWQMKYLNGAEIEVMQKDGVQYQLFPGESEWQKVEGQAFSSNITSLMDLELSMEDIESVNVTKEDGVTTYEFTFNDNYLKSLANELVSDSKEQLTTAKEQNNEQMIDYWEMTLEYHESFKYIDSKVSLFINDAGVVVKYLNDGTLDSMNMSSNKIETTSSKVEIEITDYNTGDIAIEL</sequence>
<protein>
    <recommendedName>
        <fullName evidence="4">Lipoprotein</fullName>
    </recommendedName>
</protein>
<keyword evidence="3" id="KW-1185">Reference proteome</keyword>
<evidence type="ECO:0000313" key="3">
    <source>
        <dbReference type="Proteomes" id="UP000257143"/>
    </source>
</evidence>
<proteinExistence type="predicted"/>
<feature type="signal peptide" evidence="1">
    <location>
        <begin position="1"/>
        <end position="21"/>
    </location>
</feature>
<accession>A0A3D8PTV5</accession>
<name>A0A3D8PTV5_9BACI</name>
<evidence type="ECO:0000256" key="1">
    <source>
        <dbReference type="SAM" id="SignalP"/>
    </source>
</evidence>
<keyword evidence="1" id="KW-0732">Signal</keyword>
<dbReference type="AlphaFoldDB" id="A0A3D8PTV5"/>
<dbReference type="EMBL" id="PIOC01000016">
    <property type="protein sequence ID" value="RDW18698.1"/>
    <property type="molecule type" value="Genomic_DNA"/>
</dbReference>